<dbReference type="Proteomes" id="UP000541154">
    <property type="component" value="Unassembled WGS sequence"/>
</dbReference>
<dbReference type="InterPro" id="IPR036291">
    <property type="entry name" value="NAD(P)-bd_dom_sf"/>
</dbReference>
<comment type="caution">
    <text evidence="1">The sequence shown here is derived from an EMBL/GenBank/DDBJ whole genome shotgun (WGS) entry which is preliminary data.</text>
</comment>
<keyword evidence="2" id="KW-1185">Reference proteome</keyword>
<evidence type="ECO:0000313" key="1">
    <source>
        <dbReference type="EMBL" id="KAF5857592.1"/>
    </source>
</evidence>
<name>A0A8H5ZYJ3_PETAA</name>
<dbReference type="EMBL" id="SPNV01000249">
    <property type="protein sequence ID" value="KAF5857592.1"/>
    <property type="molecule type" value="Genomic_DNA"/>
</dbReference>
<dbReference type="AlphaFoldDB" id="A0A8H5ZYJ3"/>
<accession>A0A8H5ZYJ3</accession>
<proteinExistence type="predicted"/>
<organism evidence="1 2">
    <name type="scientific">Petromyces alliaceus</name>
    <name type="common">Aspergillus alliaceus</name>
    <dbReference type="NCBI Taxonomy" id="209559"/>
    <lineage>
        <taxon>Eukaryota</taxon>
        <taxon>Fungi</taxon>
        <taxon>Dikarya</taxon>
        <taxon>Ascomycota</taxon>
        <taxon>Pezizomycotina</taxon>
        <taxon>Eurotiomycetes</taxon>
        <taxon>Eurotiomycetidae</taxon>
        <taxon>Eurotiales</taxon>
        <taxon>Aspergillaceae</taxon>
        <taxon>Aspergillus</taxon>
        <taxon>Aspergillus subgen. Circumdati</taxon>
    </lineage>
</organism>
<dbReference type="InterPro" id="IPR002347">
    <property type="entry name" value="SDR_fam"/>
</dbReference>
<dbReference type="Pfam" id="PF00106">
    <property type="entry name" value="adh_short"/>
    <property type="match status" value="1"/>
</dbReference>
<sequence>MAKAGAEANHPTLERKEALAAPEWRGTWIYKFHDNPNDHSNSKTLSWASTRTMSSKVANKNILLLGGTAGISLTVAKEALQSGANISVASSSEDRVQKALKTLSATTPDASSKIRTYTADLSIKKSWEKQSRTS</sequence>
<dbReference type="SUPFAM" id="SSF51735">
    <property type="entry name" value="NAD(P)-binding Rossmann-fold domains"/>
    <property type="match status" value="1"/>
</dbReference>
<gene>
    <name evidence="1" type="ORF">ETB97_005550</name>
</gene>
<evidence type="ECO:0000313" key="2">
    <source>
        <dbReference type="Proteomes" id="UP000541154"/>
    </source>
</evidence>
<protein>
    <submittedName>
        <fullName evidence="1">Uncharacterized protein</fullName>
    </submittedName>
</protein>
<dbReference type="Gene3D" id="3.40.50.720">
    <property type="entry name" value="NAD(P)-binding Rossmann-like Domain"/>
    <property type="match status" value="1"/>
</dbReference>
<reference evidence="1 2" key="1">
    <citation type="submission" date="2019-04" db="EMBL/GenBank/DDBJ databases">
        <title>Aspergillus burnettii sp. nov., novel species from soil in southeast Queensland.</title>
        <authorList>
            <person name="Gilchrist C.L.M."/>
            <person name="Pitt J.I."/>
            <person name="Lange L."/>
            <person name="Lacey H.J."/>
            <person name="Vuong D."/>
            <person name="Midgley D.J."/>
            <person name="Greenfield P."/>
            <person name="Bradbury M."/>
            <person name="Lacey E."/>
            <person name="Busk P.K."/>
            <person name="Pilgaard B."/>
            <person name="Chooi Y.H."/>
            <person name="Piggott A.M."/>
        </authorList>
    </citation>
    <scope>NUCLEOTIDE SEQUENCE [LARGE SCALE GENOMIC DNA]</scope>
    <source>
        <strain evidence="1 2">FRR 5400</strain>
    </source>
</reference>